<accession>A0ABP9JJV5</accession>
<protein>
    <submittedName>
        <fullName evidence="2">Uncharacterized protein</fullName>
    </submittedName>
</protein>
<name>A0ABP9JJV5_9ACTN</name>
<evidence type="ECO:0000313" key="2">
    <source>
        <dbReference type="EMBL" id="GAA5034460.1"/>
    </source>
</evidence>
<dbReference type="RefSeq" id="WP_257005006.1">
    <property type="nucleotide sequence ID" value="NZ_BAABKB010000042.1"/>
</dbReference>
<keyword evidence="1" id="KW-0812">Transmembrane</keyword>
<keyword evidence="3" id="KW-1185">Reference proteome</keyword>
<evidence type="ECO:0000256" key="1">
    <source>
        <dbReference type="SAM" id="Phobius"/>
    </source>
</evidence>
<evidence type="ECO:0000313" key="3">
    <source>
        <dbReference type="Proteomes" id="UP001501759"/>
    </source>
</evidence>
<comment type="caution">
    <text evidence="2">The sequence shown here is derived from an EMBL/GenBank/DDBJ whole genome shotgun (WGS) entry which is preliminary data.</text>
</comment>
<dbReference type="EMBL" id="BAABKB010000042">
    <property type="protein sequence ID" value="GAA5034460.1"/>
    <property type="molecule type" value="Genomic_DNA"/>
</dbReference>
<dbReference type="Proteomes" id="UP001501759">
    <property type="component" value="Unassembled WGS sequence"/>
</dbReference>
<feature type="transmembrane region" description="Helical" evidence="1">
    <location>
        <begin position="17"/>
        <end position="36"/>
    </location>
</feature>
<keyword evidence="1" id="KW-0472">Membrane</keyword>
<keyword evidence="1" id="KW-1133">Transmembrane helix</keyword>
<reference evidence="3" key="1">
    <citation type="journal article" date="2019" name="Int. J. Syst. Evol. Microbiol.">
        <title>The Global Catalogue of Microorganisms (GCM) 10K type strain sequencing project: providing services to taxonomists for standard genome sequencing and annotation.</title>
        <authorList>
            <consortium name="The Broad Institute Genomics Platform"/>
            <consortium name="The Broad Institute Genome Sequencing Center for Infectious Disease"/>
            <person name="Wu L."/>
            <person name="Ma J."/>
        </authorList>
    </citation>
    <scope>NUCLEOTIDE SEQUENCE [LARGE SCALE GENOMIC DNA]</scope>
    <source>
        <strain evidence="3">JCM 18409</strain>
    </source>
</reference>
<organism evidence="2 3">
    <name type="scientific">Streptomyces siamensis</name>
    <dbReference type="NCBI Taxonomy" id="1274986"/>
    <lineage>
        <taxon>Bacteria</taxon>
        <taxon>Bacillati</taxon>
        <taxon>Actinomycetota</taxon>
        <taxon>Actinomycetes</taxon>
        <taxon>Kitasatosporales</taxon>
        <taxon>Streptomycetaceae</taxon>
        <taxon>Streptomyces</taxon>
    </lineage>
</organism>
<proteinExistence type="predicted"/>
<gene>
    <name evidence="2" type="ORF">GCM10023335_79120</name>
</gene>
<sequence>MANIARGRSGNEVTFRLGGFVIGVALDAAIGVVIGFHDSKRSLR</sequence>